<dbReference type="STRING" id="1486859.SAMN05444273_101514"/>
<protein>
    <submittedName>
        <fullName evidence="2">Uncharacterized protein</fullName>
    </submittedName>
</protein>
<keyword evidence="3" id="KW-1185">Reference proteome</keyword>
<dbReference type="AlphaFoldDB" id="A0A1M4TRV1"/>
<gene>
    <name evidence="2" type="ORF">SAMN05444273_101514</name>
</gene>
<evidence type="ECO:0000313" key="3">
    <source>
        <dbReference type="Proteomes" id="UP000184144"/>
    </source>
</evidence>
<dbReference type="Proteomes" id="UP000184144">
    <property type="component" value="Unassembled WGS sequence"/>
</dbReference>
<evidence type="ECO:0000256" key="1">
    <source>
        <dbReference type="SAM" id="MobiDB-lite"/>
    </source>
</evidence>
<evidence type="ECO:0000313" key="2">
    <source>
        <dbReference type="EMBL" id="SHE47173.1"/>
    </source>
</evidence>
<accession>A0A1M4TRV1</accession>
<feature type="region of interest" description="Disordered" evidence="1">
    <location>
        <begin position="36"/>
        <end position="95"/>
    </location>
</feature>
<organism evidence="2 3">
    <name type="scientific">Litoreibacter ascidiaceicola</name>
    <dbReference type="NCBI Taxonomy" id="1486859"/>
    <lineage>
        <taxon>Bacteria</taxon>
        <taxon>Pseudomonadati</taxon>
        <taxon>Pseudomonadota</taxon>
        <taxon>Alphaproteobacteria</taxon>
        <taxon>Rhodobacterales</taxon>
        <taxon>Roseobacteraceae</taxon>
        <taxon>Litoreibacter</taxon>
    </lineage>
</organism>
<name>A0A1M4TRV1_9RHOB</name>
<reference evidence="3" key="1">
    <citation type="submission" date="2016-11" db="EMBL/GenBank/DDBJ databases">
        <authorList>
            <person name="Varghese N."/>
            <person name="Submissions S."/>
        </authorList>
    </citation>
    <scope>NUCLEOTIDE SEQUENCE [LARGE SCALE GENOMIC DNA]</scope>
    <source>
        <strain evidence="3">DSM 100566</strain>
    </source>
</reference>
<proteinExistence type="predicted"/>
<feature type="compositionally biased region" description="Acidic residues" evidence="1">
    <location>
        <begin position="46"/>
        <end position="56"/>
    </location>
</feature>
<dbReference type="EMBL" id="FQUV01000001">
    <property type="protein sequence ID" value="SHE47173.1"/>
    <property type="molecule type" value="Genomic_DNA"/>
</dbReference>
<sequence>MNGFGAGNLFGMKHHILSAALIVTLSACGGQFSNPFEGLGAQPEPPIDESLSDVDATDPPAPTEPSVVEVGAGGQSAASLDKTTEAEKEAATAAPAGGSVLGKTVASLGDPTEQGFWLRTPLVETETQGSVETAGGAVVQVKLIPIDGPASAGSRISLAAMRALDLGLTDLATLTVSKS</sequence>